<dbReference type="PROSITE" id="PS51278">
    <property type="entry name" value="GATASE_TYPE_2"/>
    <property type="match status" value="1"/>
</dbReference>
<dbReference type="GO" id="GO:0004360">
    <property type="term" value="F:glutamine-fructose-6-phosphate transaminase (isomerizing) activity"/>
    <property type="evidence" value="ECO:0007669"/>
    <property type="project" value="UniProtKB-EC"/>
</dbReference>
<protein>
    <recommendedName>
        <fullName evidence="2">glutamine--fructose-6-phosphate transaminase (isomerizing)</fullName>
        <ecNumber evidence="2">2.6.1.16</ecNumber>
    </recommendedName>
</protein>
<organism evidence="6">
    <name type="scientific">uncultured Caudovirales phage</name>
    <dbReference type="NCBI Taxonomy" id="2100421"/>
    <lineage>
        <taxon>Viruses</taxon>
        <taxon>Duplodnaviria</taxon>
        <taxon>Heunggongvirae</taxon>
        <taxon>Uroviricota</taxon>
        <taxon>Caudoviricetes</taxon>
        <taxon>Peduoviridae</taxon>
        <taxon>Maltschvirus</taxon>
        <taxon>Maltschvirus maltsch</taxon>
    </lineage>
</organism>
<feature type="domain" description="Glutamine amidotransferase type-2" evidence="5">
    <location>
        <begin position="2"/>
        <end position="228"/>
    </location>
</feature>
<keyword evidence="4" id="KW-0315">Glutamine amidotransferase</keyword>
<name>A0A6J7X9H7_9CAUD</name>
<dbReference type="InterPro" id="IPR029055">
    <property type="entry name" value="Ntn_hydrolases_N"/>
</dbReference>
<evidence type="ECO:0000256" key="4">
    <source>
        <dbReference type="ARBA" id="ARBA00022962"/>
    </source>
</evidence>
<dbReference type="InterPro" id="IPR017932">
    <property type="entry name" value="GATase_2_dom"/>
</dbReference>
<reference evidence="6" key="1">
    <citation type="submission" date="2020-05" db="EMBL/GenBank/DDBJ databases">
        <authorList>
            <person name="Chiriac C."/>
            <person name="Salcher M."/>
            <person name="Ghai R."/>
            <person name="Kavagutti S V."/>
        </authorList>
    </citation>
    <scope>NUCLEOTIDE SEQUENCE</scope>
</reference>
<evidence type="ECO:0000256" key="3">
    <source>
        <dbReference type="ARBA" id="ARBA00022679"/>
    </source>
</evidence>
<evidence type="ECO:0000313" key="6">
    <source>
        <dbReference type="EMBL" id="CAB5226397.1"/>
    </source>
</evidence>
<dbReference type="SUPFAM" id="SSF56235">
    <property type="entry name" value="N-terminal nucleophile aminohydrolases (Ntn hydrolases)"/>
    <property type="match status" value="1"/>
</dbReference>
<dbReference type="CDD" id="cd00352">
    <property type="entry name" value="Gn_AT_II"/>
    <property type="match status" value="1"/>
</dbReference>
<dbReference type="EMBL" id="LR798360">
    <property type="protein sequence ID" value="CAB5226397.1"/>
    <property type="molecule type" value="Genomic_DNA"/>
</dbReference>
<evidence type="ECO:0000256" key="2">
    <source>
        <dbReference type="ARBA" id="ARBA00012916"/>
    </source>
</evidence>
<evidence type="ECO:0000259" key="5">
    <source>
        <dbReference type="PROSITE" id="PS51278"/>
    </source>
</evidence>
<keyword evidence="3" id="KW-0808">Transferase</keyword>
<comment type="catalytic activity">
    <reaction evidence="1">
        <text>D-fructose 6-phosphate + L-glutamine = D-glucosamine 6-phosphate + L-glutamate</text>
        <dbReference type="Rhea" id="RHEA:13237"/>
        <dbReference type="ChEBI" id="CHEBI:29985"/>
        <dbReference type="ChEBI" id="CHEBI:58359"/>
        <dbReference type="ChEBI" id="CHEBI:58725"/>
        <dbReference type="ChEBI" id="CHEBI:61527"/>
        <dbReference type="EC" id="2.6.1.16"/>
    </reaction>
</comment>
<evidence type="ECO:0000256" key="1">
    <source>
        <dbReference type="ARBA" id="ARBA00001031"/>
    </source>
</evidence>
<proteinExistence type="predicted"/>
<dbReference type="Gene3D" id="3.60.20.10">
    <property type="entry name" value="Glutamine Phosphoribosylpyrophosphate, subunit 1, domain 1"/>
    <property type="match status" value="1"/>
</dbReference>
<dbReference type="PANTHER" id="PTHR10937">
    <property type="entry name" value="GLUCOSAMINE--FRUCTOSE-6-PHOSPHATE AMINOTRANSFERASE, ISOMERIZING"/>
    <property type="match status" value="1"/>
</dbReference>
<accession>A0A6J7X9H7</accession>
<gene>
    <name evidence="6" type="ORF">UFOVP760_173</name>
</gene>
<dbReference type="EC" id="2.6.1.16" evidence="2"/>
<dbReference type="Pfam" id="PF13522">
    <property type="entry name" value="GATase_6"/>
    <property type="match status" value="1"/>
</dbReference>
<sequence>MCSIFGGSNFNVYSKLYEKGRERGAFAYGGLFLSHTYDACIKKEGVIELSKNMTINNSDIQMKPSDFYFFLGHTQAPTSAKRIFDENTSHPFYCGEWVVAHNGVLTNDAKLKALIKDNSKYNEVDSSVIPALIEKYSEQFPGNEVEIICTALSKLEGTFGLWIYCKTSHNIYIARSGSTLYANLLTNEFSSLPGNNLEPLEEGVLYLLTPEGLTSVGGFIKNSPFFII</sequence>